<name>A0A1E3UE20_9FIRM</name>
<evidence type="ECO:0000313" key="4">
    <source>
        <dbReference type="Proteomes" id="UP000094271"/>
    </source>
</evidence>
<dbReference type="Proteomes" id="UP000094271">
    <property type="component" value="Unassembled WGS sequence"/>
</dbReference>
<dbReference type="PANTHER" id="PTHR46558">
    <property type="entry name" value="TRACRIPTIONAL REGULATORY PROTEIN-RELATED-RELATED"/>
    <property type="match status" value="1"/>
</dbReference>
<dbReference type="SUPFAM" id="SSF47413">
    <property type="entry name" value="lambda repressor-like DNA-binding domains"/>
    <property type="match status" value="1"/>
</dbReference>
<dbReference type="PROSITE" id="PS50943">
    <property type="entry name" value="HTH_CROC1"/>
    <property type="match status" value="1"/>
</dbReference>
<protein>
    <submittedName>
        <fullName evidence="3">DNA-binding protein</fullName>
    </submittedName>
</protein>
<evidence type="ECO:0000256" key="1">
    <source>
        <dbReference type="ARBA" id="ARBA00023125"/>
    </source>
</evidence>
<dbReference type="PANTHER" id="PTHR46558:SF11">
    <property type="entry name" value="HTH-TYPE TRANSCRIPTIONAL REGULATOR XRE"/>
    <property type="match status" value="1"/>
</dbReference>
<comment type="caution">
    <text evidence="3">The sequence shown here is derived from an EMBL/GenBank/DDBJ whole genome shotgun (WGS) entry which is preliminary data.</text>
</comment>
<dbReference type="OrthoDB" id="9801008at2"/>
<gene>
    <name evidence="3" type="ORF">BEI59_20180</name>
</gene>
<dbReference type="InterPro" id="IPR001387">
    <property type="entry name" value="Cro/C1-type_HTH"/>
</dbReference>
<proteinExistence type="predicted"/>
<accession>A0A1E3UE20</accession>
<dbReference type="Gene3D" id="1.10.260.40">
    <property type="entry name" value="lambda repressor-like DNA-binding domains"/>
    <property type="match status" value="1"/>
</dbReference>
<keyword evidence="1 3" id="KW-0238">DNA-binding</keyword>
<dbReference type="AlphaFoldDB" id="A0A1E3UE20"/>
<dbReference type="EMBL" id="MEHA01000016">
    <property type="protein sequence ID" value="ODR48701.1"/>
    <property type="molecule type" value="Genomic_DNA"/>
</dbReference>
<dbReference type="InterPro" id="IPR010982">
    <property type="entry name" value="Lambda_DNA-bd_dom_sf"/>
</dbReference>
<dbReference type="CDD" id="cd00093">
    <property type="entry name" value="HTH_XRE"/>
    <property type="match status" value="1"/>
</dbReference>
<feature type="domain" description="HTH cro/C1-type" evidence="2">
    <location>
        <begin position="7"/>
        <end position="38"/>
    </location>
</feature>
<sequence length="42" mass="4829">MSFAENLKKIRKEKGFSQEELAEIMNVSRQAVSKWEQGVSQS</sequence>
<organism evidence="3 4">
    <name type="scientific">Eisenbergiella tayi</name>
    <dbReference type="NCBI Taxonomy" id="1432052"/>
    <lineage>
        <taxon>Bacteria</taxon>
        <taxon>Bacillati</taxon>
        <taxon>Bacillota</taxon>
        <taxon>Clostridia</taxon>
        <taxon>Lachnospirales</taxon>
        <taxon>Lachnospiraceae</taxon>
        <taxon>Eisenbergiella</taxon>
    </lineage>
</organism>
<reference evidence="3 4" key="1">
    <citation type="submission" date="2016-08" db="EMBL/GenBank/DDBJ databases">
        <authorList>
            <person name="Seilhamer J.J."/>
        </authorList>
    </citation>
    <scope>NUCLEOTIDE SEQUENCE [LARGE SCALE GENOMIC DNA]</scope>
    <source>
        <strain evidence="3 4">NML150140-1</strain>
    </source>
</reference>
<evidence type="ECO:0000259" key="2">
    <source>
        <dbReference type="PROSITE" id="PS50943"/>
    </source>
</evidence>
<dbReference type="GO" id="GO:0003677">
    <property type="term" value="F:DNA binding"/>
    <property type="evidence" value="ECO:0007669"/>
    <property type="project" value="UniProtKB-KW"/>
</dbReference>
<dbReference type="RefSeq" id="WP_069431878.1">
    <property type="nucleotide sequence ID" value="NZ_MEHA01000016.1"/>
</dbReference>
<evidence type="ECO:0000313" key="3">
    <source>
        <dbReference type="EMBL" id="ODR48701.1"/>
    </source>
</evidence>
<dbReference type="Pfam" id="PF01381">
    <property type="entry name" value="HTH_3"/>
    <property type="match status" value="1"/>
</dbReference>